<evidence type="ECO:0000313" key="1">
    <source>
        <dbReference type="EMBL" id="KAK7027672.1"/>
    </source>
</evidence>
<dbReference type="SUPFAM" id="SSF52047">
    <property type="entry name" value="RNI-like"/>
    <property type="match status" value="1"/>
</dbReference>
<organism evidence="1 2">
    <name type="scientific">Favolaschia claudopus</name>
    <dbReference type="NCBI Taxonomy" id="2862362"/>
    <lineage>
        <taxon>Eukaryota</taxon>
        <taxon>Fungi</taxon>
        <taxon>Dikarya</taxon>
        <taxon>Basidiomycota</taxon>
        <taxon>Agaricomycotina</taxon>
        <taxon>Agaricomycetes</taxon>
        <taxon>Agaricomycetidae</taxon>
        <taxon>Agaricales</taxon>
        <taxon>Marasmiineae</taxon>
        <taxon>Mycenaceae</taxon>
        <taxon>Favolaschia</taxon>
    </lineage>
</organism>
<evidence type="ECO:0000313" key="2">
    <source>
        <dbReference type="Proteomes" id="UP001362999"/>
    </source>
</evidence>
<keyword evidence="2" id="KW-1185">Reference proteome</keyword>
<reference evidence="1 2" key="1">
    <citation type="journal article" date="2024" name="J Genomics">
        <title>Draft genome sequencing and assembly of Favolaschia claudopus CIRM-BRFM 2984 isolated from oak limbs.</title>
        <authorList>
            <person name="Navarro D."/>
            <person name="Drula E."/>
            <person name="Chaduli D."/>
            <person name="Cazenave R."/>
            <person name="Ahrendt S."/>
            <person name="Wang J."/>
            <person name="Lipzen A."/>
            <person name="Daum C."/>
            <person name="Barry K."/>
            <person name="Grigoriev I.V."/>
            <person name="Favel A."/>
            <person name="Rosso M.N."/>
            <person name="Martin F."/>
        </authorList>
    </citation>
    <scope>NUCLEOTIDE SEQUENCE [LARGE SCALE GENOMIC DNA]</scope>
    <source>
        <strain evidence="1 2">CIRM-BRFM 2984</strain>
    </source>
</reference>
<accession>A0AAW0BM98</accession>
<dbReference type="Gene3D" id="3.80.10.10">
    <property type="entry name" value="Ribonuclease Inhibitor"/>
    <property type="match status" value="1"/>
</dbReference>
<sequence>MVSHLAPFRGLPEEVHAYIMQLTVDENTEWFARLDTYRTLGAVSRIWRHTLFTEGYIWRVFELHRRMRPELIHFIIERASMTSGPLAVTVVAVGPSSIEVLNPSAASVLPEWAATVGVELAGILTRVENLTLNAGTPRGMQVLMKGLHIEAMVELRQMTVKCYTCGNYWDLRTVYPSIPTTKLTTLELHGTPPAWLGPLFYANLQTLSLNTMSKTLDWPAFRTALASIVELKSLTLCNVRCTPHADAKFLALRSLREFYFLFSLTDHIALIRLIHMPKLSTLTLRGSTHAPWSTVCAALEPLKTRAREIRLSATSYSRTIASFLAGASSLRCLNLTACSASFTRALVHAVCEEQKLLSIEKWLFPSHSSEQDVRTALRVTQGDSVVFCVWDAPGPFRWVRWQQAEDGFDFQLVVDPLNKD</sequence>
<protein>
    <recommendedName>
        <fullName evidence="3">F-box domain-containing protein</fullName>
    </recommendedName>
</protein>
<name>A0AAW0BM98_9AGAR</name>
<gene>
    <name evidence="1" type="ORF">R3P38DRAFT_2776732</name>
</gene>
<dbReference type="Proteomes" id="UP001362999">
    <property type="component" value="Unassembled WGS sequence"/>
</dbReference>
<dbReference type="EMBL" id="JAWWNJ010000029">
    <property type="protein sequence ID" value="KAK7027672.1"/>
    <property type="molecule type" value="Genomic_DNA"/>
</dbReference>
<comment type="caution">
    <text evidence="1">The sequence shown here is derived from an EMBL/GenBank/DDBJ whole genome shotgun (WGS) entry which is preliminary data.</text>
</comment>
<proteinExistence type="predicted"/>
<dbReference type="InterPro" id="IPR032675">
    <property type="entry name" value="LRR_dom_sf"/>
</dbReference>
<evidence type="ECO:0008006" key="3">
    <source>
        <dbReference type="Google" id="ProtNLM"/>
    </source>
</evidence>
<dbReference type="AlphaFoldDB" id="A0AAW0BM98"/>